<evidence type="ECO:0000256" key="1">
    <source>
        <dbReference type="ARBA" id="ARBA00004141"/>
    </source>
</evidence>
<evidence type="ECO:0000256" key="8">
    <source>
        <dbReference type="ARBA" id="ARBA00023146"/>
    </source>
</evidence>
<evidence type="ECO:0000256" key="9">
    <source>
        <dbReference type="PROSITE-ProRule" id="PRU00023"/>
    </source>
</evidence>
<keyword evidence="5" id="KW-0067">ATP-binding</keyword>
<dbReference type="PROSITE" id="PS50216">
    <property type="entry name" value="DHHC"/>
    <property type="match status" value="1"/>
</dbReference>
<dbReference type="EC" id="2.3.1.225" evidence="10"/>
<dbReference type="GO" id="GO:0005524">
    <property type="term" value="F:ATP binding"/>
    <property type="evidence" value="ECO:0007669"/>
    <property type="project" value="UniProtKB-KW"/>
</dbReference>
<feature type="transmembrane region" description="Helical" evidence="10">
    <location>
        <begin position="255"/>
        <end position="272"/>
    </location>
</feature>
<keyword evidence="2" id="KW-0436">Ligase</keyword>
<feature type="repeat" description="ANK" evidence="9">
    <location>
        <begin position="149"/>
        <end position="174"/>
    </location>
</feature>
<evidence type="ECO:0000259" key="11">
    <source>
        <dbReference type="PROSITE" id="PS50862"/>
    </source>
</evidence>
<evidence type="ECO:0000313" key="13">
    <source>
        <dbReference type="Proteomes" id="UP000649617"/>
    </source>
</evidence>
<gene>
    <name evidence="12" type="primary">serS</name>
    <name evidence="12" type="ORF">SPIL2461_LOCUS21487</name>
</gene>
<keyword evidence="13" id="KW-1185">Reference proteome</keyword>
<organism evidence="12 13">
    <name type="scientific">Symbiodinium pilosum</name>
    <name type="common">Dinoflagellate</name>
    <dbReference type="NCBI Taxonomy" id="2952"/>
    <lineage>
        <taxon>Eukaryota</taxon>
        <taxon>Sar</taxon>
        <taxon>Alveolata</taxon>
        <taxon>Dinophyceae</taxon>
        <taxon>Suessiales</taxon>
        <taxon>Symbiodiniaceae</taxon>
        <taxon>Symbiodinium</taxon>
    </lineage>
</organism>
<evidence type="ECO:0000256" key="6">
    <source>
        <dbReference type="ARBA" id="ARBA00022989"/>
    </source>
</evidence>
<dbReference type="SMART" id="SM00248">
    <property type="entry name" value="ANK"/>
    <property type="match status" value="6"/>
</dbReference>
<sequence>MEMLARGYRVDGQDSLGNTALHWIAYFRLDTLLSPLLEKRARPDIVNNSGESPVHFAAMSSHVAGLDAMTQANRALLSLHDKDGYTPFIVAAKQDNSLIMEWLYLKGVSIEEQDDDGRTALHWACYHGNKKTVQWLLSRSASIAHRDSDGMTAIHWAALKGHELIADMLIEVGAVKLLDVPDRNGVTPIEFAMQKKNRHMVVSFYKSQVMNFLVGRPYLFRNSFANLFICFIAFNIVVFSFIIAPGISARNPEAVMHWSVLMGLSLLLWVQCCSSDPGCLRPPTIHPQHHLLGNDPEKTFDVEQSIESQMAHCDSVLQQLTLTCDGEAPEVMKLELEQNKYNYQRQLLREARKRLERLCGMGDPRSPAKGESQPLIAPGYKERIATQQAQLNRATEALHERERSTGESLGRARVEQLLGEGCGEYLSLVDKGEFKHVCIICRARREMRSHHCKEIGRCVDKMDHHCPWIDNCVGLGNQRSFYMFVVLLFTTIIYFYYTVFLYAFDTVFPEISHGSFGELLHALTSGSLAPELQPLVVLIATVFDLFWVYFVGLLVIRHTAYMLVNVTTWEIQMRPPHVQRRFPKARGKYWFLQGCGLMSALANCAKFWMLDDSGDVAMFFGHPQESFVAAERKLEGGQPPFFMKKDLMAKTAELADYDDVLYKVIEDKEHPELDKYLIATSEQPISAFHRGQTIDKTRFPLRYVGYSSCFRREAGSSGRDIRGIFRVHQFEKIEQFVLSDPAESWKEHESMIAMAQEFYQSLGIPYRTVAIVSGELNNAAAKKYDLEGWYPGDNEGKGRYRELVSCSNCLDYQARAMQTKFGYRPEDPFCHMLNSTLCATERAMCCLVENYQEEEGVRVPRALVPFLLGQEFFPFVKTLKEERPAAKGK</sequence>
<keyword evidence="6 10" id="KW-1133">Transmembrane helix</keyword>
<keyword evidence="7 10" id="KW-0472">Membrane</keyword>
<dbReference type="PANTHER" id="PTHR11778">
    <property type="entry name" value="SERYL-TRNA SYNTHETASE"/>
    <property type="match status" value="1"/>
</dbReference>
<evidence type="ECO:0000256" key="10">
    <source>
        <dbReference type="RuleBase" id="RU079119"/>
    </source>
</evidence>
<dbReference type="Proteomes" id="UP000649617">
    <property type="component" value="Unassembled WGS sequence"/>
</dbReference>
<dbReference type="PROSITE" id="PS50297">
    <property type="entry name" value="ANK_REP_REGION"/>
    <property type="match status" value="2"/>
</dbReference>
<dbReference type="PROSITE" id="PS50862">
    <property type="entry name" value="AA_TRNA_LIGASE_II"/>
    <property type="match status" value="1"/>
</dbReference>
<dbReference type="PRINTS" id="PR00981">
    <property type="entry name" value="TRNASYNTHSER"/>
</dbReference>
<keyword evidence="9" id="KW-0040">ANK repeat</keyword>
<feature type="non-terminal residue" evidence="12">
    <location>
        <position position="889"/>
    </location>
</feature>
<dbReference type="Pfam" id="PF00587">
    <property type="entry name" value="tRNA-synt_2b"/>
    <property type="match status" value="1"/>
</dbReference>
<dbReference type="Gene3D" id="3.30.930.10">
    <property type="entry name" value="Bira Bifunctional Protein, Domain 2"/>
    <property type="match status" value="1"/>
</dbReference>
<keyword evidence="8" id="KW-0030">Aminoacyl-tRNA synthetase</keyword>
<protein>
    <recommendedName>
        <fullName evidence="10">Palmitoyltransferase</fullName>
        <ecNumber evidence="10">2.3.1.225</ecNumber>
    </recommendedName>
</protein>
<dbReference type="Pfam" id="PF13637">
    <property type="entry name" value="Ank_4"/>
    <property type="match status" value="1"/>
</dbReference>
<dbReference type="GO" id="GO:0019706">
    <property type="term" value="F:protein-cysteine S-palmitoyltransferase activity"/>
    <property type="evidence" value="ECO:0007669"/>
    <property type="project" value="UniProtKB-EC"/>
</dbReference>
<keyword evidence="3 10" id="KW-0812">Transmembrane</keyword>
<evidence type="ECO:0000256" key="5">
    <source>
        <dbReference type="ARBA" id="ARBA00022840"/>
    </source>
</evidence>
<dbReference type="AlphaFoldDB" id="A0A812XPR4"/>
<dbReference type="InterPro" id="IPR002314">
    <property type="entry name" value="aa-tRNA-synt_IIb"/>
</dbReference>
<dbReference type="EMBL" id="CAJNIZ010046305">
    <property type="protein sequence ID" value="CAE7744889.1"/>
    <property type="molecule type" value="Genomic_DNA"/>
</dbReference>
<dbReference type="InterPro" id="IPR002317">
    <property type="entry name" value="Ser-tRNA-ligase_type_1"/>
</dbReference>
<evidence type="ECO:0000256" key="4">
    <source>
        <dbReference type="ARBA" id="ARBA00022741"/>
    </source>
</evidence>
<reference evidence="12" key="1">
    <citation type="submission" date="2021-02" db="EMBL/GenBank/DDBJ databases">
        <authorList>
            <person name="Dougan E. K."/>
            <person name="Rhodes N."/>
            <person name="Thang M."/>
            <person name="Chan C."/>
        </authorList>
    </citation>
    <scope>NUCLEOTIDE SEQUENCE</scope>
</reference>
<comment type="subcellular location">
    <subcellularLocation>
        <location evidence="1">Membrane</location>
        <topology evidence="1">Multi-pass membrane protein</topology>
    </subcellularLocation>
</comment>
<evidence type="ECO:0000256" key="2">
    <source>
        <dbReference type="ARBA" id="ARBA00022598"/>
    </source>
</evidence>
<dbReference type="OrthoDB" id="331948at2759"/>
<feature type="transmembrane region" description="Helical" evidence="10">
    <location>
        <begin position="589"/>
        <end position="609"/>
    </location>
</feature>
<keyword evidence="4" id="KW-0547">Nucleotide-binding</keyword>
<dbReference type="SUPFAM" id="SSF55681">
    <property type="entry name" value="Class II aaRS and biotin synthetases"/>
    <property type="match status" value="1"/>
</dbReference>
<feature type="transmembrane region" description="Helical" evidence="10">
    <location>
        <begin position="481"/>
        <end position="504"/>
    </location>
</feature>
<dbReference type="InterPro" id="IPR036770">
    <property type="entry name" value="Ankyrin_rpt-contain_sf"/>
</dbReference>
<dbReference type="Pfam" id="PF01529">
    <property type="entry name" value="DHHC"/>
    <property type="match status" value="1"/>
</dbReference>
<dbReference type="PROSITE" id="PS50088">
    <property type="entry name" value="ANK_REPEAT"/>
    <property type="match status" value="3"/>
</dbReference>
<dbReference type="GO" id="GO:0016020">
    <property type="term" value="C:membrane"/>
    <property type="evidence" value="ECO:0007669"/>
    <property type="project" value="UniProtKB-SubCell"/>
</dbReference>
<comment type="similarity">
    <text evidence="10">Belongs to the DHHC palmitoyltransferase family.</text>
</comment>
<evidence type="ECO:0000313" key="12">
    <source>
        <dbReference type="EMBL" id="CAE7744889.1"/>
    </source>
</evidence>
<proteinExistence type="inferred from homology"/>
<dbReference type="GO" id="GO:0004828">
    <property type="term" value="F:serine-tRNA ligase activity"/>
    <property type="evidence" value="ECO:0007669"/>
    <property type="project" value="InterPro"/>
</dbReference>
<dbReference type="Gene3D" id="1.25.40.20">
    <property type="entry name" value="Ankyrin repeat-containing domain"/>
    <property type="match status" value="1"/>
</dbReference>
<comment type="catalytic activity">
    <reaction evidence="10">
        <text>L-cysteinyl-[protein] + hexadecanoyl-CoA = S-hexadecanoyl-L-cysteinyl-[protein] + CoA</text>
        <dbReference type="Rhea" id="RHEA:36683"/>
        <dbReference type="Rhea" id="RHEA-COMP:10131"/>
        <dbReference type="Rhea" id="RHEA-COMP:11032"/>
        <dbReference type="ChEBI" id="CHEBI:29950"/>
        <dbReference type="ChEBI" id="CHEBI:57287"/>
        <dbReference type="ChEBI" id="CHEBI:57379"/>
        <dbReference type="ChEBI" id="CHEBI:74151"/>
        <dbReference type="EC" id="2.3.1.225"/>
    </reaction>
</comment>
<comment type="domain">
    <text evidence="10">The DHHC domain is required for palmitoyltransferase activity.</text>
</comment>
<keyword evidence="10" id="KW-0012">Acyltransferase</keyword>
<feature type="domain" description="Aminoacyl-transfer RNA synthetases class-II family profile" evidence="11">
    <location>
        <begin position="640"/>
        <end position="865"/>
    </location>
</feature>
<dbReference type="InterPro" id="IPR001594">
    <property type="entry name" value="Palmitoyltrfase_DHHC"/>
</dbReference>
<dbReference type="InterPro" id="IPR006195">
    <property type="entry name" value="aa-tRNA-synth_II"/>
</dbReference>
<dbReference type="InterPro" id="IPR002110">
    <property type="entry name" value="Ankyrin_rpt"/>
</dbReference>
<dbReference type="SUPFAM" id="SSF48403">
    <property type="entry name" value="Ankyrin repeat"/>
    <property type="match status" value="1"/>
</dbReference>
<evidence type="ECO:0000256" key="7">
    <source>
        <dbReference type="ARBA" id="ARBA00023136"/>
    </source>
</evidence>
<dbReference type="GO" id="GO:0006434">
    <property type="term" value="P:seryl-tRNA aminoacylation"/>
    <property type="evidence" value="ECO:0007669"/>
    <property type="project" value="InterPro"/>
</dbReference>
<name>A0A812XPR4_SYMPI</name>
<feature type="transmembrane region" description="Helical" evidence="10">
    <location>
        <begin position="224"/>
        <end position="243"/>
    </location>
</feature>
<evidence type="ECO:0000256" key="3">
    <source>
        <dbReference type="ARBA" id="ARBA00022692"/>
    </source>
</evidence>
<comment type="caution">
    <text evidence="12">The sequence shown here is derived from an EMBL/GenBank/DDBJ whole genome shotgun (WGS) entry which is preliminary data.</text>
</comment>
<feature type="repeat" description="ANK" evidence="9">
    <location>
        <begin position="116"/>
        <end position="148"/>
    </location>
</feature>
<dbReference type="InterPro" id="IPR045864">
    <property type="entry name" value="aa-tRNA-synth_II/BPL/LPL"/>
</dbReference>
<feature type="transmembrane region" description="Helical" evidence="10">
    <location>
        <begin position="535"/>
        <end position="556"/>
    </location>
</feature>
<accession>A0A812XPR4</accession>
<keyword evidence="10" id="KW-0808">Transferase</keyword>
<feature type="repeat" description="ANK" evidence="9">
    <location>
        <begin position="83"/>
        <end position="115"/>
    </location>
</feature>